<sequence length="121" mass="13378">MQQRLLLPFLCINVNNGDICYNEAHKAQLGGASGPDPQVRFTLSSLHVKNLKKVCADLVHGAKGKRLSVKGPVRMPTKALHITSRKSLCGEGIFTLSSLFIIIVVVCFTYPFYSLLLIFLF</sequence>
<evidence type="ECO:0000313" key="6">
    <source>
        <dbReference type="EMBL" id="KHN14471.1"/>
    </source>
</evidence>
<dbReference type="Proteomes" id="UP000053555">
    <property type="component" value="Unassembled WGS sequence"/>
</dbReference>
<name>A0A0B2PYT1_GLYSO</name>
<evidence type="ECO:0000259" key="5">
    <source>
        <dbReference type="Pfam" id="PF00338"/>
    </source>
</evidence>
<dbReference type="SUPFAM" id="SSF54999">
    <property type="entry name" value="Ribosomal protein S10"/>
    <property type="match status" value="1"/>
</dbReference>
<feature type="domain" description="Small ribosomal subunit protein uS10" evidence="5">
    <location>
        <begin position="40"/>
        <end position="91"/>
    </location>
</feature>
<dbReference type="GO" id="GO:0006412">
    <property type="term" value="P:translation"/>
    <property type="evidence" value="ECO:0007669"/>
    <property type="project" value="InterPro"/>
</dbReference>
<keyword evidence="4" id="KW-1133">Transmembrane helix</keyword>
<dbReference type="Gene3D" id="3.30.70.600">
    <property type="entry name" value="Ribosomal protein S10 domain"/>
    <property type="match status" value="1"/>
</dbReference>
<evidence type="ECO:0000256" key="3">
    <source>
        <dbReference type="ARBA" id="ARBA00023274"/>
    </source>
</evidence>
<dbReference type="GO" id="GO:0003723">
    <property type="term" value="F:RNA binding"/>
    <property type="evidence" value="ECO:0007669"/>
    <property type="project" value="InterPro"/>
</dbReference>
<keyword evidence="4" id="KW-0812">Transmembrane</keyword>
<dbReference type="PANTHER" id="PTHR11700">
    <property type="entry name" value="30S RIBOSOMAL PROTEIN S10 FAMILY MEMBER"/>
    <property type="match status" value="1"/>
</dbReference>
<keyword evidence="4" id="KW-0472">Membrane</keyword>
<keyword evidence="2 6" id="KW-0689">Ribosomal protein</keyword>
<keyword evidence="3" id="KW-0687">Ribonucleoprotein</keyword>
<evidence type="ECO:0000256" key="4">
    <source>
        <dbReference type="SAM" id="Phobius"/>
    </source>
</evidence>
<reference evidence="6" key="1">
    <citation type="submission" date="2014-07" db="EMBL/GenBank/DDBJ databases">
        <title>Identification of a novel salt tolerance gene in wild soybean by whole-genome sequencing.</title>
        <authorList>
            <person name="Lam H.-M."/>
            <person name="Qi X."/>
            <person name="Li M.-W."/>
            <person name="Liu X."/>
            <person name="Xie M."/>
            <person name="Ni M."/>
            <person name="Xu X."/>
        </authorList>
    </citation>
    <scope>NUCLEOTIDE SEQUENCE [LARGE SCALE GENOMIC DNA]</scope>
    <source>
        <tissue evidence="6">Root</tissue>
    </source>
</reference>
<dbReference type="InterPro" id="IPR027486">
    <property type="entry name" value="Ribosomal_uS10_dom"/>
</dbReference>
<evidence type="ECO:0000256" key="1">
    <source>
        <dbReference type="ARBA" id="ARBA00007102"/>
    </source>
</evidence>
<dbReference type="GO" id="GO:1990904">
    <property type="term" value="C:ribonucleoprotein complex"/>
    <property type="evidence" value="ECO:0007669"/>
    <property type="project" value="UniProtKB-KW"/>
</dbReference>
<dbReference type="AlphaFoldDB" id="A0A0B2PYT1"/>
<dbReference type="GO" id="GO:0005840">
    <property type="term" value="C:ribosome"/>
    <property type="evidence" value="ECO:0007669"/>
    <property type="project" value="UniProtKB-KW"/>
</dbReference>
<dbReference type="InterPro" id="IPR018268">
    <property type="entry name" value="Ribosomal_uS10_CS"/>
</dbReference>
<accession>A0A0B2PYT1</accession>
<comment type="similarity">
    <text evidence="1">Belongs to the universal ribosomal protein uS10 family.</text>
</comment>
<dbReference type="PROSITE" id="PS00361">
    <property type="entry name" value="RIBOSOMAL_S10"/>
    <property type="match status" value="1"/>
</dbReference>
<proteinExistence type="inferred from homology"/>
<organism evidence="6">
    <name type="scientific">Glycine soja</name>
    <name type="common">Wild soybean</name>
    <dbReference type="NCBI Taxonomy" id="3848"/>
    <lineage>
        <taxon>Eukaryota</taxon>
        <taxon>Viridiplantae</taxon>
        <taxon>Streptophyta</taxon>
        <taxon>Embryophyta</taxon>
        <taxon>Tracheophyta</taxon>
        <taxon>Spermatophyta</taxon>
        <taxon>Magnoliopsida</taxon>
        <taxon>eudicotyledons</taxon>
        <taxon>Gunneridae</taxon>
        <taxon>Pentapetalae</taxon>
        <taxon>rosids</taxon>
        <taxon>fabids</taxon>
        <taxon>Fabales</taxon>
        <taxon>Fabaceae</taxon>
        <taxon>Papilionoideae</taxon>
        <taxon>50 kb inversion clade</taxon>
        <taxon>NPAAA clade</taxon>
        <taxon>indigoferoid/millettioid clade</taxon>
        <taxon>Phaseoleae</taxon>
        <taxon>Glycine</taxon>
        <taxon>Glycine subgen. Soja</taxon>
    </lineage>
</organism>
<protein>
    <submittedName>
        <fullName evidence="6">40S ribosomal protein S20</fullName>
    </submittedName>
</protein>
<feature type="transmembrane region" description="Helical" evidence="4">
    <location>
        <begin position="93"/>
        <end position="120"/>
    </location>
</feature>
<dbReference type="InterPro" id="IPR036838">
    <property type="entry name" value="Ribosomal_uS10_dom_sf"/>
</dbReference>
<evidence type="ECO:0000256" key="2">
    <source>
        <dbReference type="ARBA" id="ARBA00022980"/>
    </source>
</evidence>
<dbReference type="EMBL" id="KN661727">
    <property type="protein sequence ID" value="KHN14471.1"/>
    <property type="molecule type" value="Genomic_DNA"/>
</dbReference>
<dbReference type="GO" id="GO:0003735">
    <property type="term" value="F:structural constituent of ribosome"/>
    <property type="evidence" value="ECO:0007669"/>
    <property type="project" value="InterPro"/>
</dbReference>
<dbReference type="Pfam" id="PF00338">
    <property type="entry name" value="Ribosomal_S10"/>
    <property type="match status" value="1"/>
</dbReference>
<gene>
    <name evidence="6" type="ORF">glysoja_029733</name>
</gene>
<dbReference type="InterPro" id="IPR001848">
    <property type="entry name" value="Ribosomal_uS10"/>
</dbReference>